<reference evidence="3" key="1">
    <citation type="submission" date="2023-06" db="EMBL/GenBank/DDBJ databases">
        <title>Genome-scale phylogeny and comparative genomics of the fungal order Sordariales.</title>
        <authorList>
            <consortium name="Lawrence Berkeley National Laboratory"/>
            <person name="Hensen N."/>
            <person name="Bonometti L."/>
            <person name="Westerberg I."/>
            <person name="Brannstrom I.O."/>
            <person name="Guillou S."/>
            <person name="Cros-Aarteil S."/>
            <person name="Calhoun S."/>
            <person name="Haridas S."/>
            <person name="Kuo A."/>
            <person name="Mondo S."/>
            <person name="Pangilinan J."/>
            <person name="Riley R."/>
            <person name="Labutti K."/>
            <person name="Andreopoulos B."/>
            <person name="Lipzen A."/>
            <person name="Chen C."/>
            <person name="Yanf M."/>
            <person name="Daum C."/>
            <person name="Ng V."/>
            <person name="Clum A."/>
            <person name="Steindorff A."/>
            <person name="Ohm R."/>
            <person name="Martin F."/>
            <person name="Silar P."/>
            <person name="Natvig D."/>
            <person name="Lalanne C."/>
            <person name="Gautier V."/>
            <person name="Ament-Velasquez S.L."/>
            <person name="Kruys A."/>
            <person name="Hutchinson M.I."/>
            <person name="Powell A.J."/>
            <person name="Barry K."/>
            <person name="Miller A.N."/>
            <person name="Grigoriev I.V."/>
            <person name="Debuchy R."/>
            <person name="Gladieux P."/>
            <person name="Thoren M.H."/>
            <person name="Johannesson H."/>
        </authorList>
    </citation>
    <scope>NUCLEOTIDE SEQUENCE</scope>
    <source>
        <strain evidence="3">8032-3</strain>
    </source>
</reference>
<organism evidence="3 4">
    <name type="scientific">Phialemonium atrogriseum</name>
    <dbReference type="NCBI Taxonomy" id="1093897"/>
    <lineage>
        <taxon>Eukaryota</taxon>
        <taxon>Fungi</taxon>
        <taxon>Dikarya</taxon>
        <taxon>Ascomycota</taxon>
        <taxon>Pezizomycotina</taxon>
        <taxon>Sordariomycetes</taxon>
        <taxon>Sordariomycetidae</taxon>
        <taxon>Cephalothecales</taxon>
        <taxon>Cephalothecaceae</taxon>
        <taxon>Phialemonium</taxon>
    </lineage>
</organism>
<feature type="transmembrane region" description="Helical" evidence="2">
    <location>
        <begin position="56"/>
        <end position="76"/>
    </location>
</feature>
<feature type="compositionally biased region" description="Low complexity" evidence="1">
    <location>
        <begin position="317"/>
        <end position="326"/>
    </location>
</feature>
<keyword evidence="2" id="KW-0472">Membrane</keyword>
<sequence>MEVLLSLPIVSYFFSTSMSSYSTSLNLLFFYLTWTTLVLSHSPLKIEVMSTTAIRILFWLVPSLFFLIFDTLLPSLSENLKYDGSSALPPRDARSLAGLLALAIGNLALTTGTEAAMSLGLATLIKEPPFRTSTTLPLPWQMVKHIALLFAAREALSFYIHRNVLHPSSSARQGTSALTRVPHQLRDRAATQHARFAHAHRAAPFSLLAMADHPLPQLLLHLLPIYLLPSISGTAGGLPSQPRLHVLTYLVFVALATLEETLAYSGYAALPGVAAGGLARRAAAHRAGGGEGNYGPWGFLDWAYGTGLGGGRDGDDAAGLVQSGVEGLRRSGEGEGEEE</sequence>
<feature type="transmembrane region" description="Helical" evidence="2">
    <location>
        <begin position="20"/>
        <end position="44"/>
    </location>
</feature>
<keyword evidence="2" id="KW-1133">Transmembrane helix</keyword>
<keyword evidence="4" id="KW-1185">Reference proteome</keyword>
<feature type="region of interest" description="Disordered" evidence="1">
    <location>
        <begin position="315"/>
        <end position="339"/>
    </location>
</feature>
<comment type="caution">
    <text evidence="3">The sequence shown here is derived from an EMBL/GenBank/DDBJ whole genome shotgun (WGS) entry which is preliminary data.</text>
</comment>
<accession>A0AAJ0C3H5</accession>
<evidence type="ECO:0000256" key="1">
    <source>
        <dbReference type="SAM" id="MobiDB-lite"/>
    </source>
</evidence>
<keyword evidence="2" id="KW-0812">Transmembrane</keyword>
<dbReference type="GeneID" id="85307337"/>
<proteinExistence type="predicted"/>
<dbReference type="AlphaFoldDB" id="A0AAJ0C3H5"/>
<evidence type="ECO:0000313" key="4">
    <source>
        <dbReference type="Proteomes" id="UP001244011"/>
    </source>
</evidence>
<gene>
    <name evidence="3" type="ORF">QBC33DRAFT_42793</name>
</gene>
<protein>
    <submittedName>
        <fullName evidence="3">Sterol desaturase</fullName>
    </submittedName>
</protein>
<dbReference type="Proteomes" id="UP001244011">
    <property type="component" value="Unassembled WGS sequence"/>
</dbReference>
<name>A0AAJ0C3H5_9PEZI</name>
<dbReference type="EMBL" id="MU839006">
    <property type="protein sequence ID" value="KAK1768049.1"/>
    <property type="molecule type" value="Genomic_DNA"/>
</dbReference>
<evidence type="ECO:0000313" key="3">
    <source>
        <dbReference type="EMBL" id="KAK1768049.1"/>
    </source>
</evidence>
<evidence type="ECO:0000256" key="2">
    <source>
        <dbReference type="SAM" id="Phobius"/>
    </source>
</evidence>
<dbReference type="RefSeq" id="XP_060284262.1">
    <property type="nucleotide sequence ID" value="XM_060424150.1"/>
</dbReference>